<dbReference type="Proteomes" id="UP001321498">
    <property type="component" value="Chromosome"/>
</dbReference>
<sequence>MESPTTVAAIAPSVRSAREPNMRSAGSELPVRVMPPEYGKFAWPPPAVESGVRNLRMAHRPTTKASDMPTGKVKFFDEAKGFGFISSDDGQEVFLHASALPAGTTSVKPGTKLEFGVVDGKRGMQALSARIIQAPPSLAKAARKPADDMAIIVEDLVKLLDGVGANLKRGRYPDGQHSSKIAAVLRKVADDLDA</sequence>
<reference evidence="4" key="1">
    <citation type="journal article" date="2019" name="Int. J. Syst. Evol. Microbiol.">
        <title>The Global Catalogue of Microorganisms (GCM) 10K type strain sequencing project: providing services to taxonomists for standard genome sequencing and annotation.</title>
        <authorList>
            <consortium name="The Broad Institute Genomics Platform"/>
            <consortium name="The Broad Institute Genome Sequencing Center for Infectious Disease"/>
            <person name="Wu L."/>
            <person name="Ma J."/>
        </authorList>
    </citation>
    <scope>NUCLEOTIDE SEQUENCE [LARGE SCALE GENOMIC DNA]</scope>
    <source>
        <strain evidence="4">NBRC 108725</strain>
    </source>
</reference>
<dbReference type="InterPro" id="IPR019844">
    <property type="entry name" value="CSD_CS"/>
</dbReference>
<keyword evidence="4" id="KW-1185">Reference proteome</keyword>
<gene>
    <name evidence="3" type="ORF">GCM10025866_07210</name>
</gene>
<feature type="domain" description="CSD" evidence="2">
    <location>
        <begin position="68"/>
        <end position="131"/>
    </location>
</feature>
<dbReference type="PROSITE" id="PS00352">
    <property type="entry name" value="CSD_1"/>
    <property type="match status" value="1"/>
</dbReference>
<dbReference type="PROSITE" id="PS51857">
    <property type="entry name" value="CSD_2"/>
    <property type="match status" value="1"/>
</dbReference>
<accession>A0ABN6XIU4</accession>
<organism evidence="3 4">
    <name type="scientific">Naasia aerilata</name>
    <dbReference type="NCBI Taxonomy" id="1162966"/>
    <lineage>
        <taxon>Bacteria</taxon>
        <taxon>Bacillati</taxon>
        <taxon>Actinomycetota</taxon>
        <taxon>Actinomycetes</taxon>
        <taxon>Micrococcales</taxon>
        <taxon>Microbacteriaceae</taxon>
        <taxon>Naasia</taxon>
    </lineage>
</organism>
<comment type="subcellular location">
    <subcellularLocation>
        <location evidence="1">Cytoplasm</location>
    </subcellularLocation>
</comment>
<dbReference type="InterPro" id="IPR002059">
    <property type="entry name" value="CSP_DNA-bd"/>
</dbReference>
<evidence type="ECO:0000313" key="3">
    <source>
        <dbReference type="EMBL" id="BDZ44812.1"/>
    </source>
</evidence>
<evidence type="ECO:0000313" key="4">
    <source>
        <dbReference type="Proteomes" id="UP001321498"/>
    </source>
</evidence>
<name>A0ABN6XIU4_9MICO</name>
<dbReference type="CDD" id="cd04458">
    <property type="entry name" value="CSP_CDS"/>
    <property type="match status" value="1"/>
</dbReference>
<dbReference type="InterPro" id="IPR011129">
    <property type="entry name" value="CSD"/>
</dbReference>
<protein>
    <recommendedName>
        <fullName evidence="2">CSD domain-containing protein</fullName>
    </recommendedName>
</protein>
<dbReference type="InterPro" id="IPR050181">
    <property type="entry name" value="Cold_shock_domain"/>
</dbReference>
<dbReference type="InterPro" id="IPR012340">
    <property type="entry name" value="NA-bd_OB-fold"/>
</dbReference>
<evidence type="ECO:0000259" key="2">
    <source>
        <dbReference type="PROSITE" id="PS51857"/>
    </source>
</evidence>
<dbReference type="Gene3D" id="2.40.50.140">
    <property type="entry name" value="Nucleic acid-binding proteins"/>
    <property type="match status" value="1"/>
</dbReference>
<dbReference type="SMART" id="SM00357">
    <property type="entry name" value="CSP"/>
    <property type="match status" value="1"/>
</dbReference>
<proteinExistence type="predicted"/>
<dbReference type="PRINTS" id="PR00050">
    <property type="entry name" value="COLDSHOCK"/>
</dbReference>
<dbReference type="SUPFAM" id="SSF50249">
    <property type="entry name" value="Nucleic acid-binding proteins"/>
    <property type="match status" value="1"/>
</dbReference>
<dbReference type="Pfam" id="PF00313">
    <property type="entry name" value="CSD"/>
    <property type="match status" value="1"/>
</dbReference>
<evidence type="ECO:0000256" key="1">
    <source>
        <dbReference type="RuleBase" id="RU000408"/>
    </source>
</evidence>
<dbReference type="PANTHER" id="PTHR11544">
    <property type="entry name" value="COLD SHOCK DOMAIN CONTAINING PROTEINS"/>
    <property type="match status" value="1"/>
</dbReference>
<dbReference type="EMBL" id="AP027731">
    <property type="protein sequence ID" value="BDZ44812.1"/>
    <property type="molecule type" value="Genomic_DNA"/>
</dbReference>